<feature type="transmembrane region" description="Helical" evidence="1">
    <location>
        <begin position="28"/>
        <end position="54"/>
    </location>
</feature>
<keyword evidence="3" id="KW-1185">Reference proteome</keyword>
<evidence type="ECO:0000256" key="1">
    <source>
        <dbReference type="SAM" id="Phobius"/>
    </source>
</evidence>
<dbReference type="OMA" id="FECGLRW"/>
<keyword evidence="1" id="KW-0472">Membrane</keyword>
<evidence type="ECO:0000313" key="3">
    <source>
        <dbReference type="Proteomes" id="UP000887567"/>
    </source>
</evidence>
<dbReference type="AlphaFoldDB" id="A0A913XN08"/>
<name>A0A913XN08_EXADI</name>
<reference evidence="2" key="1">
    <citation type="submission" date="2022-11" db="UniProtKB">
        <authorList>
            <consortium name="EnsemblMetazoa"/>
        </authorList>
    </citation>
    <scope>IDENTIFICATION</scope>
</reference>
<keyword evidence="1" id="KW-0812">Transmembrane</keyword>
<feature type="transmembrane region" description="Helical" evidence="1">
    <location>
        <begin position="198"/>
        <end position="217"/>
    </location>
</feature>
<dbReference type="PANTHER" id="PTHR12242:SF49">
    <property type="entry name" value="HEADBUTT, ISOFORM E"/>
    <property type="match status" value="1"/>
</dbReference>
<feature type="transmembrane region" description="Helical" evidence="1">
    <location>
        <begin position="61"/>
        <end position="86"/>
    </location>
</feature>
<evidence type="ECO:0000313" key="2">
    <source>
        <dbReference type="EnsemblMetazoa" id="XP_020907440.1"/>
    </source>
</evidence>
<evidence type="ECO:0008006" key="4">
    <source>
        <dbReference type="Google" id="ProtNLM"/>
    </source>
</evidence>
<sequence length="277" mass="32520">MCLGLEDIHPKNFQLRFPFLRAFSTSPWLPILVFIFYRLAVGLFCLAWLIVSFFQTDGKWFLYISNWIFLSIAIYFIVGTLLSIAYSCSDEAKYLSKMKSTRWGAEPYIEGFSGDEMPARNQPHWSQEQDDRLTLPYKVFWIVFTIASVGSLQVTLIYLLIFQKNIDTTDASLVIMNSVFVTVELLISNIPVILLHFFYSHVFQSIYILFTFIYWAIGGTSEGKSYIYRALDYGEDPAWACIIVFLYLVIFQIFAHLYCYLLFTFRKWLVRNWYAKN</sequence>
<dbReference type="Proteomes" id="UP000887567">
    <property type="component" value="Unplaced"/>
</dbReference>
<dbReference type="GO" id="GO:0016020">
    <property type="term" value="C:membrane"/>
    <property type="evidence" value="ECO:0007669"/>
    <property type="project" value="TreeGrafter"/>
</dbReference>
<organism evidence="2 3">
    <name type="scientific">Exaiptasia diaphana</name>
    <name type="common">Tropical sea anemone</name>
    <name type="synonym">Aiptasia pulchella</name>
    <dbReference type="NCBI Taxonomy" id="2652724"/>
    <lineage>
        <taxon>Eukaryota</taxon>
        <taxon>Metazoa</taxon>
        <taxon>Cnidaria</taxon>
        <taxon>Anthozoa</taxon>
        <taxon>Hexacorallia</taxon>
        <taxon>Actiniaria</taxon>
        <taxon>Aiptasiidae</taxon>
        <taxon>Exaiptasia</taxon>
    </lineage>
</organism>
<dbReference type="GeneID" id="110245495"/>
<dbReference type="KEGG" id="epa:110245495"/>
<dbReference type="InterPro" id="IPR049352">
    <property type="entry name" value="Rost"/>
</dbReference>
<dbReference type="EnsemblMetazoa" id="XM_021051781.2">
    <property type="protein sequence ID" value="XP_020907440.1"/>
    <property type="gene ID" value="LOC110245495"/>
</dbReference>
<accession>A0A913XN08</accession>
<feature type="transmembrane region" description="Helical" evidence="1">
    <location>
        <begin position="238"/>
        <end position="263"/>
    </location>
</feature>
<feature type="transmembrane region" description="Helical" evidence="1">
    <location>
        <begin position="173"/>
        <end position="192"/>
    </location>
</feature>
<dbReference type="Pfam" id="PF21534">
    <property type="entry name" value="Rost"/>
    <property type="match status" value="1"/>
</dbReference>
<keyword evidence="1" id="KW-1133">Transmembrane helix</keyword>
<dbReference type="PANTHER" id="PTHR12242">
    <property type="entry name" value="OS02G0130600 PROTEIN-RELATED"/>
    <property type="match status" value="1"/>
</dbReference>
<proteinExistence type="predicted"/>
<feature type="transmembrane region" description="Helical" evidence="1">
    <location>
        <begin position="139"/>
        <end position="161"/>
    </location>
</feature>
<protein>
    <recommendedName>
        <fullName evidence="4">Protein rolling stone</fullName>
    </recommendedName>
</protein>
<dbReference type="RefSeq" id="XP_020907440.1">
    <property type="nucleotide sequence ID" value="XM_021051781.2"/>
</dbReference>
<dbReference type="OrthoDB" id="419711at2759"/>